<evidence type="ECO:0000256" key="5">
    <source>
        <dbReference type="ARBA" id="ARBA00022989"/>
    </source>
</evidence>
<name>A0ABN1ZUL2_9ACTN</name>
<dbReference type="RefSeq" id="WP_344111007.1">
    <property type="nucleotide sequence ID" value="NZ_BAAAOR010000004.1"/>
</dbReference>
<dbReference type="PANTHER" id="PTHR30353:SF0">
    <property type="entry name" value="TRANSMEMBRANE PROTEIN"/>
    <property type="match status" value="1"/>
</dbReference>
<proteinExistence type="inferred from homology"/>
<evidence type="ECO:0000256" key="3">
    <source>
        <dbReference type="ARBA" id="ARBA00022475"/>
    </source>
</evidence>
<keyword evidence="6 7" id="KW-0472">Membrane</keyword>
<sequence length="255" mass="28293">MNSLVATPFVVPMLLGIKWLDPEWLQHEYGTMFIWIAIGIVFVECGLFFPFLPGDTLLFALGLFIAGSNKTGYSVIGISNEPVELVIACVLLIIAAFAGNVAGYEIGRKLGPPLYEREGRILKRKYFDNTSAFFDKHGNKALVIGRFVPFVRTYITVVAGVTLMDRRRFFTWSAIGAVLWVVSITLLGYFLGAAIPALGENIDYVTLAILAFSAIPLGWEWWRHKRPAAKRRKGLATSPDPAPEAAPERSVVEER</sequence>
<feature type="compositionally biased region" description="Basic and acidic residues" evidence="8">
    <location>
        <begin position="246"/>
        <end position="255"/>
    </location>
</feature>
<comment type="subcellular location">
    <subcellularLocation>
        <location evidence="1 7">Cell membrane</location>
        <topology evidence="1 7">Multi-pass membrane protein</topology>
    </subcellularLocation>
</comment>
<dbReference type="InterPro" id="IPR032816">
    <property type="entry name" value="VTT_dom"/>
</dbReference>
<feature type="transmembrane region" description="Helical" evidence="7">
    <location>
        <begin position="32"/>
        <end position="51"/>
    </location>
</feature>
<dbReference type="PANTHER" id="PTHR30353">
    <property type="entry name" value="INNER MEMBRANE PROTEIN DEDA-RELATED"/>
    <property type="match status" value="1"/>
</dbReference>
<evidence type="ECO:0000256" key="7">
    <source>
        <dbReference type="RuleBase" id="RU367016"/>
    </source>
</evidence>
<evidence type="ECO:0000256" key="6">
    <source>
        <dbReference type="ARBA" id="ARBA00023136"/>
    </source>
</evidence>
<dbReference type="Pfam" id="PF09335">
    <property type="entry name" value="VTT_dom"/>
    <property type="match status" value="1"/>
</dbReference>
<gene>
    <name evidence="10" type="ORF">GCM10009788_05580</name>
</gene>
<reference evidence="10 11" key="1">
    <citation type="journal article" date="2019" name="Int. J. Syst. Evol. Microbiol.">
        <title>The Global Catalogue of Microorganisms (GCM) 10K type strain sequencing project: providing services to taxonomists for standard genome sequencing and annotation.</title>
        <authorList>
            <consortium name="The Broad Institute Genomics Platform"/>
            <consortium name="The Broad Institute Genome Sequencing Center for Infectious Disease"/>
            <person name="Wu L."/>
            <person name="Ma J."/>
        </authorList>
    </citation>
    <scope>NUCLEOTIDE SEQUENCE [LARGE SCALE GENOMIC DNA]</scope>
    <source>
        <strain evidence="10 11">JCM 14942</strain>
    </source>
</reference>
<keyword evidence="3 7" id="KW-1003">Cell membrane</keyword>
<evidence type="ECO:0000313" key="11">
    <source>
        <dbReference type="Proteomes" id="UP001500842"/>
    </source>
</evidence>
<evidence type="ECO:0000256" key="4">
    <source>
        <dbReference type="ARBA" id="ARBA00022692"/>
    </source>
</evidence>
<keyword evidence="5 7" id="KW-1133">Transmembrane helix</keyword>
<feature type="transmembrane region" description="Helical" evidence="7">
    <location>
        <begin position="58"/>
        <end position="79"/>
    </location>
</feature>
<evidence type="ECO:0000256" key="2">
    <source>
        <dbReference type="ARBA" id="ARBA00010792"/>
    </source>
</evidence>
<feature type="region of interest" description="Disordered" evidence="8">
    <location>
        <begin position="231"/>
        <end position="255"/>
    </location>
</feature>
<accession>A0ABN1ZUL2</accession>
<feature type="transmembrane region" description="Helical" evidence="7">
    <location>
        <begin position="169"/>
        <end position="192"/>
    </location>
</feature>
<evidence type="ECO:0000259" key="9">
    <source>
        <dbReference type="Pfam" id="PF09335"/>
    </source>
</evidence>
<evidence type="ECO:0000313" key="10">
    <source>
        <dbReference type="EMBL" id="GAA1504952.1"/>
    </source>
</evidence>
<dbReference type="Proteomes" id="UP001500842">
    <property type="component" value="Unassembled WGS sequence"/>
</dbReference>
<protein>
    <submittedName>
        <fullName evidence="10">VTT domain-containing protein</fullName>
    </submittedName>
</protein>
<evidence type="ECO:0000256" key="1">
    <source>
        <dbReference type="ARBA" id="ARBA00004651"/>
    </source>
</evidence>
<organism evidence="10 11">
    <name type="scientific">Nocardioides humi</name>
    <dbReference type="NCBI Taxonomy" id="449461"/>
    <lineage>
        <taxon>Bacteria</taxon>
        <taxon>Bacillati</taxon>
        <taxon>Actinomycetota</taxon>
        <taxon>Actinomycetes</taxon>
        <taxon>Propionibacteriales</taxon>
        <taxon>Nocardioidaceae</taxon>
        <taxon>Nocardioides</taxon>
    </lineage>
</organism>
<feature type="transmembrane region" description="Helical" evidence="7">
    <location>
        <begin position="204"/>
        <end position="222"/>
    </location>
</feature>
<feature type="transmembrane region" description="Helical" evidence="7">
    <location>
        <begin position="85"/>
        <end position="107"/>
    </location>
</feature>
<feature type="domain" description="VTT" evidence="9">
    <location>
        <begin position="52"/>
        <end position="189"/>
    </location>
</feature>
<keyword evidence="11" id="KW-1185">Reference proteome</keyword>
<keyword evidence="4 7" id="KW-0812">Transmembrane</keyword>
<evidence type="ECO:0000256" key="8">
    <source>
        <dbReference type="SAM" id="MobiDB-lite"/>
    </source>
</evidence>
<dbReference type="InterPro" id="IPR032818">
    <property type="entry name" value="DedA-like"/>
</dbReference>
<dbReference type="EMBL" id="BAAAOR010000004">
    <property type="protein sequence ID" value="GAA1504952.1"/>
    <property type="molecule type" value="Genomic_DNA"/>
</dbReference>
<comment type="caution">
    <text evidence="10">The sequence shown here is derived from an EMBL/GenBank/DDBJ whole genome shotgun (WGS) entry which is preliminary data.</text>
</comment>
<comment type="similarity">
    <text evidence="2 7">Belongs to the DedA family.</text>
</comment>